<evidence type="ECO:0008006" key="4">
    <source>
        <dbReference type="Google" id="ProtNLM"/>
    </source>
</evidence>
<organism evidence="2 3">
    <name type="scientific">Apiotrichum porosum</name>
    <dbReference type="NCBI Taxonomy" id="105984"/>
    <lineage>
        <taxon>Eukaryota</taxon>
        <taxon>Fungi</taxon>
        <taxon>Dikarya</taxon>
        <taxon>Basidiomycota</taxon>
        <taxon>Agaricomycotina</taxon>
        <taxon>Tremellomycetes</taxon>
        <taxon>Trichosporonales</taxon>
        <taxon>Trichosporonaceae</taxon>
        <taxon>Apiotrichum</taxon>
    </lineage>
</organism>
<dbReference type="GeneID" id="39591470"/>
<comment type="caution">
    <text evidence="2">The sequence shown here is derived from an EMBL/GenBank/DDBJ whole genome shotgun (WGS) entry which is preliminary data.</text>
</comment>
<protein>
    <recommendedName>
        <fullName evidence="4">CsbD-like domain-containing protein</fullName>
    </recommendedName>
</protein>
<dbReference type="STRING" id="105984.A0A427XWT5"/>
<feature type="region of interest" description="Disordered" evidence="1">
    <location>
        <begin position="133"/>
        <end position="156"/>
    </location>
</feature>
<keyword evidence="3" id="KW-1185">Reference proteome</keyword>
<evidence type="ECO:0000313" key="3">
    <source>
        <dbReference type="Proteomes" id="UP000279236"/>
    </source>
</evidence>
<accession>A0A427XWT5</accession>
<dbReference type="PANTHER" id="PTHR40460">
    <property type="entry name" value="CHROMOSOME 1, WHOLE GENOME SHOTGUN SEQUENCE"/>
    <property type="match status" value="1"/>
</dbReference>
<sequence length="156" mass="16221">MSEQQEQQPSQVSGQLKNAQGATYQAVGSVLPSSLGGDAWVSDGKALSSQGQQEVDAAKSAAAKDATVEAASAKVKSTWGYVTGNQDLQTKGNVENEEAQWKYKQATSDGVATAPVPSLEGVKGKIESVAGMVTGDQSKQMEGNMRAEKAAWKDGV</sequence>
<dbReference type="RefSeq" id="XP_028477209.1">
    <property type="nucleotide sequence ID" value="XM_028622317.1"/>
</dbReference>
<dbReference type="PANTHER" id="PTHR40460:SF1">
    <property type="entry name" value="CSBD-LIKE DOMAIN-CONTAINING PROTEIN"/>
    <property type="match status" value="1"/>
</dbReference>
<gene>
    <name evidence="2" type="ORF">EHS24_006927</name>
</gene>
<reference evidence="2 3" key="1">
    <citation type="submission" date="2018-11" db="EMBL/GenBank/DDBJ databases">
        <title>Genome sequence of Apiotrichum porosum DSM 27194.</title>
        <authorList>
            <person name="Aliyu H."/>
            <person name="Gorte O."/>
            <person name="Ochsenreither K."/>
        </authorList>
    </citation>
    <scope>NUCLEOTIDE SEQUENCE [LARGE SCALE GENOMIC DNA]</scope>
    <source>
        <strain evidence="2 3">DSM 27194</strain>
    </source>
</reference>
<evidence type="ECO:0000256" key="1">
    <source>
        <dbReference type="SAM" id="MobiDB-lite"/>
    </source>
</evidence>
<evidence type="ECO:0000313" key="2">
    <source>
        <dbReference type="EMBL" id="RSH83257.1"/>
    </source>
</evidence>
<feature type="region of interest" description="Disordered" evidence="1">
    <location>
        <begin position="38"/>
        <end position="62"/>
    </location>
</feature>
<proteinExistence type="predicted"/>
<feature type="compositionally biased region" description="Basic and acidic residues" evidence="1">
    <location>
        <begin position="145"/>
        <end position="156"/>
    </location>
</feature>
<name>A0A427XWT5_9TREE</name>
<dbReference type="EMBL" id="RSCE01000004">
    <property type="protein sequence ID" value="RSH83257.1"/>
    <property type="molecule type" value="Genomic_DNA"/>
</dbReference>
<dbReference type="Proteomes" id="UP000279236">
    <property type="component" value="Unassembled WGS sequence"/>
</dbReference>
<dbReference type="AlphaFoldDB" id="A0A427XWT5"/>
<dbReference type="OrthoDB" id="9999611at2759"/>